<dbReference type="GO" id="GO:0005085">
    <property type="term" value="F:guanyl-nucleotide exchange factor activity"/>
    <property type="evidence" value="ECO:0007669"/>
    <property type="project" value="InterPro"/>
</dbReference>
<dbReference type="InterPro" id="IPR035892">
    <property type="entry name" value="C2_domain_sf"/>
</dbReference>
<sequence length="1467" mass="163347">MPWQPLPLSYAVAIYPFQPSASSAELPLQIGDQLYVIEQGGKDGAWCRGYLVAPPTLLSALTPGGRTAADARVFSGIFPKCCIEIREQLGPDEQPVAEKGQPKPQAPLPMLKVGDESPTSSSEPLVDEISSCLREWYILHLPDLVLRREYHLLNQTSDVTTRLDYARRELLNDVLTTQERLQVRSQAVWDLVRGNRMLSGVVIVRDANQHGRLLTSDDSAIELTKSQAIMSVLNAPPSENPKAISLHHCLLDVKSVVGSDQDAATLSLALYRRDSAGAATPLSENYSSVASARMKTLFSDLSTRDLADDNGLFLAIKLVLPEPPRTARKRTTERPPSRNGTLMGQRQMSLNRRRSSLMFGKRKNGERPQPGQNGRATPQFQDRAQTPSIAEQDEDGSKPAQGPPVPRTVGVGILNVNKILAGGQSCEETVTIWSLSSREDEKPREIDKRVAQLLNSQGKSVVVSPHLSSITLNLTPFVAPDADTLIKNNATLMHLVTKTQKMGFSEAPSKPRTDIYLRLSKASITPGALLSHPDLNVAPIKAASMQNLQLTMEVRDAFGRRVEHCIYPSSNGAAVTAFRTNAVELDGAWDQTLCLRIPTEKVPESHLVLSIADAPDFPFALAWMPLWDKQAFVSDGQHALILHAYDKITSSIVHGRGAYLSLPWNNQSYRTVHGGSFANIASLEVHTILCSTEYSQDRTLVSLINWKHQISVQLLDILQTLTFVPEIEVVKQLNDVLDALFGVLVHKTGESKFEDLIFNDIVWVLGIVHDRRYNLGPLVEQYTESHFRSPYAASCLIRSFTRLLQSVSDPQSARDMRALFKVGRTFIKIVITSNQQRRFGSQSNTKEDKRSNFKEDMQAILFGLQMMMRSETAALVGSKTLLVQKFHTWLPELLPAFSKEEVMKSAVEFIDSCDEATGKLVLYRLLLILNYTKMDQVWVDDKDKKILVKNCVRWLLPYWASNSLTDDWHEQVRLCCSIVAELTRWPTHYLHEFSPKLISAYETIAQEPRTKRRSSSLLFPDAYPFVTKPAETNDQFDETLLELSALVATISKMKTPTPRLQGHDLSKYVLSTLTVLRSLLQNNAYPSTWLSLHIYHHSSALTILNNLSSLLIAQYLPSPEEAESPDHADKFNLEMSLWKSFLDTLLMLVSSPELALELFPEQKRRAVWKIAGDVRQAGADLLRKCWESLGWEATADDQRRYNIRRLGGYQVQYVPSLVAPTIRLCLSMHEGLRKVAVEILQAMIINEWALSDGESLELIETEVIGALNSVLKAKPVTANEAMSRKIFIAELLELFATIANQPDDALWTAIEDLVATIDELVDLLTSMDADDEFEVRTNGHGHTAASGAGAARRIGKDGNGRDTDSQNSEGKEMARARRSIDGLSPTSPQLGRGSEKEYGVHALECYKQLAEEYERSGDYKRLAKTHRAIARIHEARAASRLGHHGAASGGVNGRGGRYEDGEEDDDD</sequence>
<dbReference type="Gene3D" id="2.60.40.150">
    <property type="entry name" value="C2 domain"/>
    <property type="match status" value="1"/>
</dbReference>
<evidence type="ECO:0000313" key="9">
    <source>
        <dbReference type="EMBL" id="KAI1612615.1"/>
    </source>
</evidence>
<dbReference type="PANTHER" id="PTHR45653">
    <property type="entry name" value="DEDICATOR OF CYTOKINESIS"/>
    <property type="match status" value="1"/>
</dbReference>
<dbReference type="EMBL" id="MU404354">
    <property type="protein sequence ID" value="KAI1612615.1"/>
    <property type="molecule type" value="Genomic_DNA"/>
</dbReference>
<feature type="domain" description="C2 DOCK-type" evidence="8">
    <location>
        <begin position="512"/>
        <end position="690"/>
    </location>
</feature>
<protein>
    <submittedName>
        <fullName evidence="9">C2 domain in Dock180 and Zizimin proteins-domain-containing protein</fullName>
    </submittedName>
</protein>
<evidence type="ECO:0000259" key="7">
    <source>
        <dbReference type="PROSITE" id="PS50002"/>
    </source>
</evidence>
<name>A0AAN6DTN1_9EURO</name>
<dbReference type="InterPro" id="IPR032376">
    <property type="entry name" value="DOCK_N"/>
</dbReference>
<feature type="domain" description="SH3" evidence="7">
    <location>
        <begin position="6"/>
        <end position="88"/>
    </location>
</feature>
<dbReference type="Proteomes" id="UP001203852">
    <property type="component" value="Unassembled WGS sequence"/>
</dbReference>
<feature type="region of interest" description="Disordered" evidence="6">
    <location>
        <begin position="94"/>
        <end position="121"/>
    </location>
</feature>
<dbReference type="InterPro" id="IPR026791">
    <property type="entry name" value="DOCK"/>
</dbReference>
<feature type="compositionally biased region" description="Basic and acidic residues" evidence="6">
    <location>
        <begin position="1354"/>
        <end position="1380"/>
    </location>
</feature>
<evidence type="ECO:0000256" key="5">
    <source>
        <dbReference type="PROSITE-ProRule" id="PRU00983"/>
    </source>
</evidence>
<dbReference type="PANTHER" id="PTHR45653:SF10">
    <property type="entry name" value="MYOBLAST CITY, ISOFORM B"/>
    <property type="match status" value="1"/>
</dbReference>
<dbReference type="CDD" id="cd08679">
    <property type="entry name" value="C2_DOCK180_related"/>
    <property type="match status" value="1"/>
</dbReference>
<dbReference type="InterPro" id="IPR042455">
    <property type="entry name" value="DOCK_N_sub1"/>
</dbReference>
<dbReference type="InterPro" id="IPR027007">
    <property type="entry name" value="C2_DOCK-type_domain"/>
</dbReference>
<feature type="region of interest" description="Disordered" evidence="6">
    <location>
        <begin position="1337"/>
        <end position="1395"/>
    </location>
</feature>
<feature type="region of interest" description="Disordered" evidence="6">
    <location>
        <begin position="324"/>
        <end position="409"/>
    </location>
</feature>
<dbReference type="Pfam" id="PF14429">
    <property type="entry name" value="DOCK-C2"/>
    <property type="match status" value="1"/>
</dbReference>
<comment type="caution">
    <text evidence="9">The sequence shown here is derived from an EMBL/GenBank/DDBJ whole genome shotgun (WGS) entry which is preliminary data.</text>
</comment>
<dbReference type="PROSITE" id="PS51650">
    <property type="entry name" value="C2_DOCK"/>
    <property type="match status" value="1"/>
</dbReference>
<dbReference type="InterPro" id="IPR001452">
    <property type="entry name" value="SH3_domain"/>
</dbReference>
<proteinExistence type="inferred from homology"/>
<feature type="compositionally biased region" description="Basic residues" evidence="6">
    <location>
        <begin position="351"/>
        <end position="364"/>
    </location>
</feature>
<gene>
    <name evidence="9" type="ORF">EDD36DRAFT_242182</name>
</gene>
<dbReference type="InterPro" id="IPR056372">
    <property type="entry name" value="TPR_DOCK"/>
</dbReference>
<accession>A0AAN6DTN1</accession>
<dbReference type="Gene3D" id="2.30.30.40">
    <property type="entry name" value="SH3 Domains"/>
    <property type="match status" value="1"/>
</dbReference>
<dbReference type="SMART" id="SM00326">
    <property type="entry name" value="SH3"/>
    <property type="match status" value="1"/>
</dbReference>
<feature type="region of interest" description="Disordered" evidence="6">
    <location>
        <begin position="1436"/>
        <end position="1467"/>
    </location>
</feature>
<reference evidence="9" key="1">
    <citation type="journal article" date="2022" name="bioRxiv">
        <title>Deciphering the potential niche of two novel black yeast fungi from a biological soil crust based on their genomes, phenotypes, and melanin regulation.</title>
        <authorList>
            <consortium name="DOE Joint Genome Institute"/>
            <person name="Carr E.C."/>
            <person name="Barton Q."/>
            <person name="Grambo S."/>
            <person name="Sullivan M."/>
            <person name="Renfro C.M."/>
            <person name="Kuo A."/>
            <person name="Pangilinan J."/>
            <person name="Lipzen A."/>
            <person name="Keymanesh K."/>
            <person name="Savage E."/>
            <person name="Barry K."/>
            <person name="Grigoriev I.V."/>
            <person name="Riekhof W.R."/>
            <person name="Harris S.S."/>
        </authorList>
    </citation>
    <scope>NUCLEOTIDE SEQUENCE</scope>
    <source>
        <strain evidence="9">JF 03-4F</strain>
    </source>
</reference>
<feature type="compositionally biased region" description="Polar residues" evidence="6">
    <location>
        <begin position="370"/>
        <end position="389"/>
    </location>
</feature>
<dbReference type="SUPFAM" id="SSF50044">
    <property type="entry name" value="SH3-domain"/>
    <property type="match status" value="1"/>
</dbReference>
<dbReference type="PROSITE" id="PS50002">
    <property type="entry name" value="SH3"/>
    <property type="match status" value="1"/>
</dbReference>
<comment type="similarity">
    <text evidence="5">Belongs to the DOCK family.</text>
</comment>
<dbReference type="Pfam" id="PF23554">
    <property type="entry name" value="TPR_DOCK"/>
    <property type="match status" value="2"/>
</dbReference>
<evidence type="ECO:0000256" key="1">
    <source>
        <dbReference type="ARBA" id="ARBA00004496"/>
    </source>
</evidence>
<evidence type="ECO:0000256" key="2">
    <source>
        <dbReference type="ARBA" id="ARBA00022443"/>
    </source>
</evidence>
<keyword evidence="3" id="KW-0963">Cytoplasm</keyword>
<dbReference type="GO" id="GO:0031267">
    <property type="term" value="F:small GTPase binding"/>
    <property type="evidence" value="ECO:0007669"/>
    <property type="project" value="TreeGrafter"/>
</dbReference>
<keyword evidence="10" id="KW-1185">Reference proteome</keyword>
<dbReference type="GO" id="GO:0007264">
    <property type="term" value="P:small GTPase-mediated signal transduction"/>
    <property type="evidence" value="ECO:0007669"/>
    <property type="project" value="InterPro"/>
</dbReference>
<dbReference type="GO" id="GO:0005737">
    <property type="term" value="C:cytoplasm"/>
    <property type="evidence" value="ECO:0007669"/>
    <property type="project" value="UniProtKB-SubCell"/>
</dbReference>
<evidence type="ECO:0000256" key="6">
    <source>
        <dbReference type="SAM" id="MobiDB-lite"/>
    </source>
</evidence>
<comment type="subcellular location">
    <subcellularLocation>
        <location evidence="1">Cytoplasm</location>
    </subcellularLocation>
</comment>
<evidence type="ECO:0000313" key="10">
    <source>
        <dbReference type="Proteomes" id="UP001203852"/>
    </source>
</evidence>
<dbReference type="InterPro" id="IPR036028">
    <property type="entry name" value="SH3-like_dom_sf"/>
</dbReference>
<keyword evidence="2 4" id="KW-0728">SH3 domain</keyword>
<feature type="compositionally biased region" description="Low complexity" evidence="6">
    <location>
        <begin position="1340"/>
        <end position="1352"/>
    </location>
</feature>
<organism evidence="9 10">
    <name type="scientific">Exophiala viscosa</name>
    <dbReference type="NCBI Taxonomy" id="2486360"/>
    <lineage>
        <taxon>Eukaryota</taxon>
        <taxon>Fungi</taxon>
        <taxon>Dikarya</taxon>
        <taxon>Ascomycota</taxon>
        <taxon>Pezizomycotina</taxon>
        <taxon>Eurotiomycetes</taxon>
        <taxon>Chaetothyriomycetidae</taxon>
        <taxon>Chaetothyriales</taxon>
        <taxon>Herpotrichiellaceae</taxon>
        <taxon>Exophiala</taxon>
    </lineage>
</organism>
<evidence type="ECO:0000256" key="4">
    <source>
        <dbReference type="PROSITE-ProRule" id="PRU00192"/>
    </source>
</evidence>
<evidence type="ECO:0000259" key="8">
    <source>
        <dbReference type="PROSITE" id="PS51650"/>
    </source>
</evidence>
<dbReference type="Gene3D" id="1.20.1270.350">
    <property type="entry name" value="Dedicator of cytokinesis N-terminal subdomain"/>
    <property type="match status" value="1"/>
</dbReference>
<evidence type="ECO:0000256" key="3">
    <source>
        <dbReference type="ARBA" id="ARBA00022490"/>
    </source>
</evidence>
<dbReference type="GO" id="GO:0005886">
    <property type="term" value="C:plasma membrane"/>
    <property type="evidence" value="ECO:0007669"/>
    <property type="project" value="TreeGrafter"/>
</dbReference>
<dbReference type="Pfam" id="PF16172">
    <property type="entry name" value="DOCK_N"/>
    <property type="match status" value="1"/>
</dbReference>
<feature type="compositionally biased region" description="Polar residues" evidence="6">
    <location>
        <begin position="338"/>
        <end position="350"/>
    </location>
</feature>